<dbReference type="InterPro" id="IPR015867">
    <property type="entry name" value="N-reg_PII/ATP_PRibTrfase_C"/>
</dbReference>
<evidence type="ECO:0000313" key="3">
    <source>
        <dbReference type="Proteomes" id="UP000438699"/>
    </source>
</evidence>
<dbReference type="EMBL" id="WAIE01000001">
    <property type="protein sequence ID" value="KAB1443695.1"/>
    <property type="molecule type" value="Genomic_DNA"/>
</dbReference>
<dbReference type="OrthoDB" id="37622at2"/>
<dbReference type="PANTHER" id="PTHR23419:SF8">
    <property type="entry name" value="FI09726P"/>
    <property type="match status" value="1"/>
</dbReference>
<dbReference type="InterPro" id="IPR004323">
    <property type="entry name" value="Ion_tolerance_CutA"/>
</dbReference>
<dbReference type="RefSeq" id="WP_151150068.1">
    <property type="nucleotide sequence ID" value="NZ_WAIE01000001.1"/>
</dbReference>
<evidence type="ECO:0000256" key="1">
    <source>
        <dbReference type="ARBA" id="ARBA00010169"/>
    </source>
</evidence>
<dbReference type="SUPFAM" id="SSF54913">
    <property type="entry name" value="GlnB-like"/>
    <property type="match status" value="1"/>
</dbReference>
<dbReference type="Gene3D" id="3.30.70.120">
    <property type="match status" value="1"/>
</dbReference>
<reference evidence="2 3" key="1">
    <citation type="journal article" date="2017" name="Int. J. Syst. Evol. Microbiol.">
        <title>Desulfovibrio senegalensis sp. nov., a mesophilic sulfate reducer isolated from marine sediment.</title>
        <authorList>
            <person name="Thioye A."/>
            <person name="Gam Z.B.A."/>
            <person name="Mbengue M."/>
            <person name="Cayol J.L."/>
            <person name="Joseph-Bartoli M."/>
            <person name="Toure-Kane C."/>
            <person name="Labat M."/>
        </authorList>
    </citation>
    <scope>NUCLEOTIDE SEQUENCE [LARGE SCALE GENOMIC DNA]</scope>
    <source>
        <strain evidence="2 3">DSM 101509</strain>
    </source>
</reference>
<dbReference type="AlphaFoldDB" id="A0A6N6N8U8"/>
<keyword evidence="3" id="KW-1185">Reference proteome</keyword>
<dbReference type="Proteomes" id="UP000438699">
    <property type="component" value="Unassembled WGS sequence"/>
</dbReference>
<dbReference type="Pfam" id="PF03091">
    <property type="entry name" value="CutA1"/>
    <property type="match status" value="1"/>
</dbReference>
<comment type="caution">
    <text evidence="2">The sequence shown here is derived from an EMBL/GenBank/DDBJ whole genome shotgun (WGS) entry which is preliminary data.</text>
</comment>
<name>A0A6N6N8U8_9BACT</name>
<organism evidence="2 3">
    <name type="scientific">Pseudodesulfovibrio senegalensis</name>
    <dbReference type="NCBI Taxonomy" id="1721087"/>
    <lineage>
        <taxon>Bacteria</taxon>
        <taxon>Pseudomonadati</taxon>
        <taxon>Thermodesulfobacteriota</taxon>
        <taxon>Desulfovibrionia</taxon>
        <taxon>Desulfovibrionales</taxon>
        <taxon>Desulfovibrionaceae</taxon>
    </lineage>
</organism>
<accession>A0A6N6N8U8</accession>
<dbReference type="PANTHER" id="PTHR23419">
    <property type="entry name" value="DIVALENT CATION TOLERANCE CUTA-RELATED"/>
    <property type="match status" value="1"/>
</dbReference>
<comment type="similarity">
    <text evidence="1">Belongs to the CutA family.</text>
</comment>
<dbReference type="GO" id="GO:0010038">
    <property type="term" value="P:response to metal ion"/>
    <property type="evidence" value="ECO:0007669"/>
    <property type="project" value="InterPro"/>
</dbReference>
<protein>
    <submittedName>
        <fullName evidence="2">Divalent-cation tolerance protein CutA</fullName>
    </submittedName>
</protein>
<evidence type="ECO:0000313" key="2">
    <source>
        <dbReference type="EMBL" id="KAB1443695.1"/>
    </source>
</evidence>
<dbReference type="InterPro" id="IPR011322">
    <property type="entry name" value="N-reg_PII-like_a/b"/>
</dbReference>
<proteinExistence type="inferred from homology"/>
<sequence>MQYEETVLYVTAKDVQDAERMGRVLVAKRLAACVNILGGMRSVYRWKEKIEVGHEAVLLVKTTRKAAKRALEMIVELHENEVPCVMSFPVVDGHGPFLHWIHAQVGE</sequence>
<gene>
    <name evidence="2" type="ORF">F8A88_05515</name>
</gene>
<dbReference type="GO" id="GO:0005507">
    <property type="term" value="F:copper ion binding"/>
    <property type="evidence" value="ECO:0007669"/>
    <property type="project" value="TreeGrafter"/>
</dbReference>